<reference evidence="7 8" key="1">
    <citation type="submission" date="2024-06" db="EMBL/GenBank/DDBJ databases">
        <authorList>
            <person name="Pan Q."/>
            <person name="Wen M."/>
            <person name="Jouanno E."/>
            <person name="Zahm M."/>
            <person name="Klopp C."/>
            <person name="Cabau C."/>
            <person name="Louis A."/>
            <person name="Berthelot C."/>
            <person name="Parey E."/>
            <person name="Roest Crollius H."/>
            <person name="Montfort J."/>
            <person name="Robinson-Rechavi M."/>
            <person name="Bouchez O."/>
            <person name="Lampietro C."/>
            <person name="Lopez Roques C."/>
            <person name="Donnadieu C."/>
            <person name="Postlethwait J."/>
            <person name="Bobe J."/>
            <person name="Verreycken H."/>
            <person name="Guiguen Y."/>
        </authorList>
    </citation>
    <scope>NUCLEOTIDE SEQUENCE [LARGE SCALE GENOMIC DNA]</scope>
    <source>
        <strain evidence="7">Up_M1</strain>
        <tissue evidence="7">Testis</tissue>
    </source>
</reference>
<evidence type="ECO:0000256" key="4">
    <source>
        <dbReference type="ARBA" id="ARBA00022989"/>
    </source>
</evidence>
<evidence type="ECO:0000313" key="7">
    <source>
        <dbReference type="EMBL" id="KAL0992654.1"/>
    </source>
</evidence>
<dbReference type="GO" id="GO:0016020">
    <property type="term" value="C:membrane"/>
    <property type="evidence" value="ECO:0007669"/>
    <property type="project" value="UniProtKB-SubCell"/>
</dbReference>
<evidence type="ECO:0000256" key="6">
    <source>
        <dbReference type="SAM" id="Phobius"/>
    </source>
</evidence>
<sequence length="246" mass="25752">MTSSVTTHTSGMVDINHVNPTGNQVGFTGVTSPHYPGHVVSSVLEKFRVGHPKVLGTVQIMIGLVMLLIGIVMASTTYGSVGVYSGIFVWGSVTYIIAGSLTVAADYHLNRCLVTGCLGVNTAAMVIAFIGIILHSIDSTRAFPLISGITGVLAVLSFLEFIVSIYVSVFASMAVGQCCCPEPVQVFIVGNQTPVPQHGPMNPGNTALSSQTNFQVMNCPEEPVGGAMGTGFQQNIPPPQYTAAFS</sequence>
<evidence type="ECO:0000256" key="3">
    <source>
        <dbReference type="ARBA" id="ARBA00022692"/>
    </source>
</evidence>
<dbReference type="AlphaFoldDB" id="A0ABD0WZY0"/>
<accession>A0ABD0WZY0</accession>
<keyword evidence="3 6" id="KW-0812">Transmembrane</keyword>
<keyword evidence="8" id="KW-1185">Reference proteome</keyword>
<dbReference type="Pfam" id="PF04103">
    <property type="entry name" value="CD20"/>
    <property type="match status" value="1"/>
</dbReference>
<dbReference type="PANTHER" id="PTHR23320">
    <property type="entry name" value="MEMBRANE-SPANNING 4-DOMAINS SUBFAMILY A MS4A -RELATED"/>
    <property type="match status" value="1"/>
</dbReference>
<keyword evidence="4 6" id="KW-1133">Transmembrane helix</keyword>
<feature type="transmembrane region" description="Helical" evidence="6">
    <location>
        <begin position="112"/>
        <end position="137"/>
    </location>
</feature>
<dbReference type="EMBL" id="JAGEUA010000003">
    <property type="protein sequence ID" value="KAL0992654.1"/>
    <property type="molecule type" value="Genomic_DNA"/>
</dbReference>
<feature type="transmembrane region" description="Helical" evidence="6">
    <location>
        <begin position="143"/>
        <end position="167"/>
    </location>
</feature>
<dbReference type="InterPro" id="IPR007237">
    <property type="entry name" value="CD20-like"/>
</dbReference>
<feature type="transmembrane region" description="Helical" evidence="6">
    <location>
        <begin position="81"/>
        <end position="105"/>
    </location>
</feature>
<comment type="similarity">
    <text evidence="2">Belongs to the MS4A family.</text>
</comment>
<dbReference type="Proteomes" id="UP001557470">
    <property type="component" value="Unassembled WGS sequence"/>
</dbReference>
<protein>
    <submittedName>
        <fullName evidence="7">Uncharacterized protein</fullName>
    </submittedName>
</protein>
<dbReference type="InterPro" id="IPR030417">
    <property type="entry name" value="MS4A"/>
</dbReference>
<evidence type="ECO:0000313" key="8">
    <source>
        <dbReference type="Proteomes" id="UP001557470"/>
    </source>
</evidence>
<feature type="transmembrane region" description="Helical" evidence="6">
    <location>
        <begin position="54"/>
        <end position="75"/>
    </location>
</feature>
<evidence type="ECO:0000256" key="5">
    <source>
        <dbReference type="ARBA" id="ARBA00023136"/>
    </source>
</evidence>
<comment type="caution">
    <text evidence="7">The sequence shown here is derived from an EMBL/GenBank/DDBJ whole genome shotgun (WGS) entry which is preliminary data.</text>
</comment>
<name>A0ABD0WZY0_UMBPY</name>
<dbReference type="PANTHER" id="PTHR23320:SF128">
    <property type="entry name" value="MEMBRANE-SPANNING 4-DOMAINS SUBFAMILY A MEMBER 4A"/>
    <property type="match status" value="1"/>
</dbReference>
<gene>
    <name evidence="7" type="ORF">UPYG_G00096250</name>
</gene>
<comment type="subcellular location">
    <subcellularLocation>
        <location evidence="1">Membrane</location>
        <topology evidence="1">Multi-pass membrane protein</topology>
    </subcellularLocation>
</comment>
<keyword evidence="5 6" id="KW-0472">Membrane</keyword>
<evidence type="ECO:0000256" key="2">
    <source>
        <dbReference type="ARBA" id="ARBA00009565"/>
    </source>
</evidence>
<proteinExistence type="inferred from homology"/>
<evidence type="ECO:0000256" key="1">
    <source>
        <dbReference type="ARBA" id="ARBA00004141"/>
    </source>
</evidence>
<organism evidence="7 8">
    <name type="scientific">Umbra pygmaea</name>
    <name type="common">Eastern mudminnow</name>
    <dbReference type="NCBI Taxonomy" id="75934"/>
    <lineage>
        <taxon>Eukaryota</taxon>
        <taxon>Metazoa</taxon>
        <taxon>Chordata</taxon>
        <taxon>Craniata</taxon>
        <taxon>Vertebrata</taxon>
        <taxon>Euteleostomi</taxon>
        <taxon>Actinopterygii</taxon>
        <taxon>Neopterygii</taxon>
        <taxon>Teleostei</taxon>
        <taxon>Protacanthopterygii</taxon>
        <taxon>Esociformes</taxon>
        <taxon>Umbridae</taxon>
        <taxon>Umbra</taxon>
    </lineage>
</organism>